<dbReference type="GO" id="GO:0004386">
    <property type="term" value="F:helicase activity"/>
    <property type="evidence" value="ECO:0007669"/>
    <property type="project" value="UniProtKB-KW"/>
</dbReference>
<protein>
    <submittedName>
        <fullName evidence="3">DNA helicase related protein</fullName>
    </submittedName>
</protein>
<dbReference type="InterPro" id="IPR045055">
    <property type="entry name" value="DNA2/NAM7-like"/>
</dbReference>
<keyword evidence="3" id="KW-0067">ATP-binding</keyword>
<dbReference type="SUPFAM" id="SSF52540">
    <property type="entry name" value="P-loop containing nucleoside triphosphate hydrolases"/>
    <property type="match status" value="1"/>
</dbReference>
<dbReference type="AlphaFoldDB" id="A0A177G9K0"/>
<name>A0A177G9K0_9PROT</name>
<evidence type="ECO:0000256" key="1">
    <source>
        <dbReference type="SAM" id="MobiDB-lite"/>
    </source>
</evidence>
<reference evidence="3 4" key="1">
    <citation type="submission" date="2016-03" db="EMBL/GenBank/DDBJ databases">
        <title>Draft genome sequence of Acetobacter malorum CECT 7742, a strain isolated from strawberry vinegar.</title>
        <authorList>
            <person name="Sainz F."/>
            <person name="Mas A."/>
            <person name="Torija M.J."/>
        </authorList>
    </citation>
    <scope>NUCLEOTIDE SEQUENCE [LARGE SCALE GENOMIC DNA]</scope>
    <source>
        <strain evidence="3 4">CECT 7742</strain>
    </source>
</reference>
<evidence type="ECO:0000313" key="4">
    <source>
        <dbReference type="Proteomes" id="UP000077349"/>
    </source>
</evidence>
<dbReference type="Pfam" id="PF13086">
    <property type="entry name" value="AAA_11"/>
    <property type="match status" value="1"/>
</dbReference>
<dbReference type="PANTHER" id="PTHR10887">
    <property type="entry name" value="DNA2/NAM7 HELICASE FAMILY"/>
    <property type="match status" value="1"/>
</dbReference>
<dbReference type="PATRIC" id="fig|178901.16.peg.2894"/>
<keyword evidence="3" id="KW-0347">Helicase</keyword>
<sequence>MWKDLQERSDKLRTSEVATRLLDGISAEDAEAAPLPRFFEVDGSLDEALVKADLICPMEADSSQLKAIARAASGESFVLIGPPGTGKSQTIANIIANTLAQNRTILFVAEKRTALEVVRNRLKQIGLAEFCLDLFSPKASKLAVLGQLEAAQTVLENFSPDEWDRSRQQLDQIRTELNNYVVVLHQKWRNGWTAYRAIGVTLRADDAQTLVIPLSWPDCNAHTAQDYQTLADTAENIASLYDRIGDVVQSPKLAGLEHVEWSPIWEGRLLDAVSAALASLSRLRTAAEDAARALGLGTSDLSLRRLRQLNILCGQLLKPEACAWAFPDTSQQTLDSLLAEKNAYCAARTAQRRASHGMEAGSDEPAAGKHGSGMAGVQGKMDFCPV</sequence>
<gene>
    <name evidence="3" type="ORF">Amal_02720</name>
</gene>
<proteinExistence type="predicted"/>
<dbReference type="EMBL" id="LVHD01000018">
    <property type="protein sequence ID" value="OAG76942.1"/>
    <property type="molecule type" value="Genomic_DNA"/>
</dbReference>
<dbReference type="Gene3D" id="3.40.50.300">
    <property type="entry name" value="P-loop containing nucleotide triphosphate hydrolases"/>
    <property type="match status" value="1"/>
</dbReference>
<feature type="region of interest" description="Disordered" evidence="1">
    <location>
        <begin position="355"/>
        <end position="374"/>
    </location>
</feature>
<evidence type="ECO:0000313" key="3">
    <source>
        <dbReference type="EMBL" id="OAG76942.1"/>
    </source>
</evidence>
<dbReference type="InterPro" id="IPR041677">
    <property type="entry name" value="DNA2/NAM7_AAA_11"/>
</dbReference>
<feature type="domain" description="DNA2/NAM7 helicase helicase" evidence="2">
    <location>
        <begin position="61"/>
        <end position="128"/>
    </location>
</feature>
<dbReference type="Proteomes" id="UP000077349">
    <property type="component" value="Unassembled WGS sequence"/>
</dbReference>
<keyword evidence="3" id="KW-0378">Hydrolase</keyword>
<evidence type="ECO:0000259" key="2">
    <source>
        <dbReference type="Pfam" id="PF13086"/>
    </source>
</evidence>
<accession>A0A177G9K0</accession>
<keyword evidence="3" id="KW-0547">Nucleotide-binding</keyword>
<comment type="caution">
    <text evidence="3">The sequence shown here is derived from an EMBL/GenBank/DDBJ whole genome shotgun (WGS) entry which is preliminary data.</text>
</comment>
<organism evidence="3 4">
    <name type="scientific">Acetobacter malorum</name>
    <dbReference type="NCBI Taxonomy" id="178901"/>
    <lineage>
        <taxon>Bacteria</taxon>
        <taxon>Pseudomonadati</taxon>
        <taxon>Pseudomonadota</taxon>
        <taxon>Alphaproteobacteria</taxon>
        <taxon>Acetobacterales</taxon>
        <taxon>Acetobacteraceae</taxon>
        <taxon>Acetobacter</taxon>
    </lineage>
</organism>
<dbReference type="InterPro" id="IPR027417">
    <property type="entry name" value="P-loop_NTPase"/>
</dbReference>
<dbReference type="PANTHER" id="PTHR10887:SF495">
    <property type="entry name" value="HELICASE SENATAXIN ISOFORM X1-RELATED"/>
    <property type="match status" value="1"/>
</dbReference>